<feature type="active site" description="Proton donor" evidence="3">
    <location>
        <position position="101"/>
    </location>
</feature>
<evidence type="ECO:0000256" key="2">
    <source>
        <dbReference type="ARBA" id="ARBA00023235"/>
    </source>
</evidence>
<accession>A0A9J6ZRF7</accession>
<keyword evidence="6" id="KW-1185">Reference proteome</keyword>
<feature type="binding site" evidence="4">
    <location>
        <position position="102"/>
    </location>
    <ligand>
        <name>D-ribulose 5-phosphate</name>
        <dbReference type="ChEBI" id="CHEBI:58121"/>
    </ligand>
</feature>
<feature type="binding site" evidence="4">
    <location>
        <begin position="11"/>
        <end position="12"/>
    </location>
    <ligand>
        <name>D-ribulose 5-phosphate</name>
        <dbReference type="ChEBI" id="CHEBI:58121"/>
    </ligand>
</feature>
<dbReference type="GO" id="GO:0009052">
    <property type="term" value="P:pentose-phosphate shunt, non-oxidative branch"/>
    <property type="evidence" value="ECO:0007669"/>
    <property type="project" value="TreeGrafter"/>
</dbReference>
<sequence>MDFKKIGIGSDHAGFETKEIIKEYLSEKGLEVVDFGTNSPESVDYADYGHPLASAVENGEVDLGFAICGSGNGINMTINKHQGIRGALCWIPEIARLARAHNDANICTLPGRFVNSETAKEIVDNFLSTPFDGGRHSRRIEKIKCR</sequence>
<name>A0A9J6ZRF7_9BACT</name>
<evidence type="ECO:0000313" key="5">
    <source>
        <dbReference type="EMBL" id="URW79824.1"/>
    </source>
</evidence>
<evidence type="ECO:0000256" key="4">
    <source>
        <dbReference type="PIRSR" id="PIRSR005384-2"/>
    </source>
</evidence>
<dbReference type="Gene3D" id="3.40.1400.10">
    <property type="entry name" value="Sugar-phosphate isomerase, RpiB/LacA/LacB"/>
    <property type="match status" value="1"/>
</dbReference>
<evidence type="ECO:0000256" key="1">
    <source>
        <dbReference type="ARBA" id="ARBA00008754"/>
    </source>
</evidence>
<dbReference type="NCBIfam" id="TIGR01120">
    <property type="entry name" value="rpiB"/>
    <property type="match status" value="1"/>
</dbReference>
<dbReference type="KEGG" id="alkq:M9189_00435"/>
<dbReference type="InterPro" id="IPR004785">
    <property type="entry name" value="RpiB"/>
</dbReference>
<dbReference type="Pfam" id="PF02502">
    <property type="entry name" value="LacAB_rpiB"/>
    <property type="match status" value="1"/>
</dbReference>
<dbReference type="NCBIfam" id="TIGR00689">
    <property type="entry name" value="rpiB_lacA_lacB"/>
    <property type="match status" value="1"/>
</dbReference>
<protein>
    <submittedName>
        <fullName evidence="5">Ribose 5-phosphate isomerase B</fullName>
        <ecNumber evidence="5">5.3.1.6</ecNumber>
    </submittedName>
</protein>
<dbReference type="NCBIfam" id="NF004051">
    <property type="entry name" value="PRK05571.1"/>
    <property type="match status" value="1"/>
</dbReference>
<proteinExistence type="inferred from homology"/>
<dbReference type="PANTHER" id="PTHR30345">
    <property type="entry name" value="RIBOSE-5-PHOSPHATE ISOMERASE B"/>
    <property type="match status" value="1"/>
</dbReference>
<dbReference type="GO" id="GO:0004751">
    <property type="term" value="F:ribose-5-phosphate isomerase activity"/>
    <property type="evidence" value="ECO:0007669"/>
    <property type="project" value="UniProtKB-EC"/>
</dbReference>
<evidence type="ECO:0000313" key="6">
    <source>
        <dbReference type="Proteomes" id="UP001056426"/>
    </source>
</evidence>
<comment type="similarity">
    <text evidence="1">Belongs to the LacAB/RpiB family.</text>
</comment>
<feature type="binding site" evidence="4">
    <location>
        <begin position="69"/>
        <end position="73"/>
    </location>
    <ligand>
        <name>D-ribulose 5-phosphate</name>
        <dbReference type="ChEBI" id="CHEBI:58121"/>
    </ligand>
</feature>
<dbReference type="GO" id="GO:0019316">
    <property type="term" value="P:D-allose catabolic process"/>
    <property type="evidence" value="ECO:0007669"/>
    <property type="project" value="TreeGrafter"/>
</dbReference>
<reference evidence="5" key="2">
    <citation type="submission" date="2022-06" db="EMBL/GenBank/DDBJ databases">
        <title>Xiashengella guii gen. nov. sp. nov., a bacterium isolated form anaerobic digestion tank.</title>
        <authorList>
            <person name="Huang H."/>
        </authorList>
    </citation>
    <scope>NUCLEOTIDE SEQUENCE</scope>
    <source>
        <strain evidence="5">Ai-910</strain>
    </source>
</reference>
<feature type="binding site" evidence="4">
    <location>
        <position position="139"/>
    </location>
    <ligand>
        <name>D-ribulose 5-phosphate</name>
        <dbReference type="ChEBI" id="CHEBI:58121"/>
    </ligand>
</feature>
<organism evidence="5 6">
    <name type="scientific">Xiashengella succiniciproducens</name>
    <dbReference type="NCBI Taxonomy" id="2949635"/>
    <lineage>
        <taxon>Bacteria</taxon>
        <taxon>Pseudomonadati</taxon>
        <taxon>Bacteroidota</taxon>
        <taxon>Bacteroidia</taxon>
        <taxon>Marinilabiliales</taxon>
        <taxon>Marinilabiliaceae</taxon>
        <taxon>Xiashengella</taxon>
    </lineage>
</organism>
<feature type="active site" description="Proton acceptor" evidence="3">
    <location>
        <position position="68"/>
    </location>
</feature>
<dbReference type="InterPro" id="IPR036569">
    <property type="entry name" value="RpiB_LacA_LacB_sf"/>
</dbReference>
<keyword evidence="2 5" id="KW-0413">Isomerase</keyword>
<feature type="binding site" evidence="4">
    <location>
        <position position="135"/>
    </location>
    <ligand>
        <name>D-ribulose 5-phosphate</name>
        <dbReference type="ChEBI" id="CHEBI:58121"/>
    </ligand>
</feature>
<dbReference type="EC" id="5.3.1.6" evidence="5"/>
<dbReference type="PIRSF" id="PIRSF005384">
    <property type="entry name" value="RpiB_LacA_B"/>
    <property type="match status" value="1"/>
</dbReference>
<dbReference type="RefSeq" id="WP_250723939.1">
    <property type="nucleotide sequence ID" value="NZ_CP098400.1"/>
</dbReference>
<feature type="binding site" evidence="4">
    <location>
        <position position="112"/>
    </location>
    <ligand>
        <name>D-ribulose 5-phosphate</name>
        <dbReference type="ChEBI" id="CHEBI:58121"/>
    </ligand>
</feature>
<dbReference type="InterPro" id="IPR003500">
    <property type="entry name" value="RpiB_LacA_LacB"/>
</dbReference>
<reference evidence="5" key="1">
    <citation type="submission" date="2022-05" db="EMBL/GenBank/DDBJ databases">
        <authorList>
            <person name="Sun X."/>
        </authorList>
    </citation>
    <scope>NUCLEOTIDE SEQUENCE</scope>
    <source>
        <strain evidence="5">Ai-910</strain>
    </source>
</reference>
<dbReference type="EMBL" id="CP098400">
    <property type="protein sequence ID" value="URW79824.1"/>
    <property type="molecule type" value="Genomic_DNA"/>
</dbReference>
<evidence type="ECO:0000256" key="3">
    <source>
        <dbReference type="PIRSR" id="PIRSR005384-1"/>
    </source>
</evidence>
<dbReference type="Proteomes" id="UP001056426">
    <property type="component" value="Chromosome"/>
</dbReference>
<dbReference type="PANTHER" id="PTHR30345:SF0">
    <property type="entry name" value="DNA DAMAGE-REPAIR_TOLERATION PROTEIN DRT102"/>
    <property type="match status" value="1"/>
</dbReference>
<dbReference type="AlphaFoldDB" id="A0A9J6ZRF7"/>
<gene>
    <name evidence="5" type="primary">rpiB</name>
    <name evidence="5" type="ORF">M9189_00435</name>
</gene>
<dbReference type="SUPFAM" id="SSF89623">
    <property type="entry name" value="Ribose/Galactose isomerase RpiB/AlsB"/>
    <property type="match status" value="1"/>
</dbReference>